<evidence type="ECO:0000256" key="3">
    <source>
        <dbReference type="ARBA" id="ARBA00004613"/>
    </source>
</evidence>
<reference evidence="11 12" key="1">
    <citation type="submission" date="2018-04" db="EMBL/GenBank/DDBJ databases">
        <title>Novel actinobacteria from marine sediment.</title>
        <authorList>
            <person name="Ng Z.Y."/>
            <person name="Tan G.Y.A."/>
        </authorList>
    </citation>
    <scope>NUCLEOTIDE SEQUENCE [LARGE SCALE GENOMIC DNA]</scope>
    <source>
        <strain evidence="11 12">TPS81</strain>
    </source>
</reference>
<comment type="caution">
    <text evidence="11">The sequence shown here is derived from an EMBL/GenBank/DDBJ whole genome shotgun (WGS) entry which is preliminary data.</text>
</comment>
<organism evidence="11 12">
    <name type="scientific">Marinitenerispora sediminis</name>
    <dbReference type="NCBI Taxonomy" id="1931232"/>
    <lineage>
        <taxon>Bacteria</taxon>
        <taxon>Bacillati</taxon>
        <taxon>Actinomycetota</taxon>
        <taxon>Actinomycetes</taxon>
        <taxon>Streptosporangiales</taxon>
        <taxon>Nocardiopsidaceae</taxon>
        <taxon>Marinitenerispora</taxon>
    </lineage>
</organism>
<dbReference type="Proteomes" id="UP000253318">
    <property type="component" value="Unassembled WGS sequence"/>
</dbReference>
<comment type="cofactor">
    <cofactor evidence="2 10">
        <name>Ca(2+)</name>
        <dbReference type="ChEBI" id="CHEBI:29108"/>
    </cofactor>
</comment>
<keyword evidence="9 10" id="KW-0456">Lyase</keyword>
<dbReference type="InterPro" id="IPR006311">
    <property type="entry name" value="TAT_signal"/>
</dbReference>
<dbReference type="SUPFAM" id="SSF51126">
    <property type="entry name" value="Pectin lyase-like"/>
    <property type="match status" value="1"/>
</dbReference>
<comment type="catalytic activity">
    <reaction evidence="1 10">
        <text>Eliminative cleavage of (1-&gt;4)-alpha-D-galacturonan to give oligosaccharides with 4-deoxy-alpha-D-galact-4-enuronosyl groups at their non-reducing ends.</text>
        <dbReference type="EC" id="4.2.2.2"/>
    </reaction>
</comment>
<evidence type="ECO:0000256" key="5">
    <source>
        <dbReference type="ARBA" id="ARBA00012272"/>
    </source>
</evidence>
<evidence type="ECO:0000313" key="11">
    <source>
        <dbReference type="EMBL" id="RCV52607.1"/>
    </source>
</evidence>
<evidence type="ECO:0000256" key="2">
    <source>
        <dbReference type="ARBA" id="ARBA00001913"/>
    </source>
</evidence>
<gene>
    <name evidence="11" type="ORF">DEF24_21745</name>
</gene>
<dbReference type="EMBL" id="QEIN01000215">
    <property type="protein sequence ID" value="RCV52607.1"/>
    <property type="molecule type" value="Genomic_DNA"/>
</dbReference>
<sequence length="283" mass="29152">MRTSTRRPLLGLFAAAALAVSSLTTGTAFADAPAAPRQAAPDAAVADSTGAPITLAAWPAPTAQRPTGSTIAISGSVDGGNARYYGTGELGGDGQEEGQDPIFRLADGAALSNVIIGAPAADGIHCQGTCTLRNVWWEDVGEDAATARGTSTSHTMTIVGGGARHAADKVFQHNGAGTVVIRDFEVQDFATLYRSCGNCSTQRARHVIIDNVTVTAPGSRLAGINSNYGDTARLSRITIVGDSNRRVVPCQRYRGVTSGEPSPIGSGPDGTNCLYSASDITYR</sequence>
<keyword evidence="12" id="KW-1185">Reference proteome</keyword>
<dbReference type="Pfam" id="PF03211">
    <property type="entry name" value="Pectate_lyase"/>
    <property type="match status" value="1"/>
</dbReference>
<comment type="function">
    <text evidence="10">Catalyzes the depolymerization of both polygalacturonate and pectins of methyl esterification degree from 22 to 89%, with an endo mode of action. In contrast to the majority of pectate lyases, displays high activity on highly methylated pectins.</text>
</comment>
<keyword evidence="8 10" id="KW-0106">Calcium</keyword>
<dbReference type="OrthoDB" id="4298856at2"/>
<dbReference type="PANTHER" id="PTHR33407">
    <property type="entry name" value="PECTATE LYASE F-RELATED"/>
    <property type="match status" value="1"/>
</dbReference>
<dbReference type="GO" id="GO:0030570">
    <property type="term" value="F:pectate lyase activity"/>
    <property type="evidence" value="ECO:0007669"/>
    <property type="project" value="UniProtKB-UniRule"/>
</dbReference>
<evidence type="ECO:0000256" key="10">
    <source>
        <dbReference type="RuleBase" id="RU367009"/>
    </source>
</evidence>
<name>A0A368T0E7_9ACTN</name>
<feature type="chain" id="PRO_5025096002" description="Pectate lyase" evidence="10">
    <location>
        <begin position="31"/>
        <end position="283"/>
    </location>
</feature>
<dbReference type="Gene3D" id="2.160.20.10">
    <property type="entry name" value="Single-stranded right-handed beta-helix, Pectin lyase-like"/>
    <property type="match status" value="1"/>
</dbReference>
<dbReference type="PROSITE" id="PS51318">
    <property type="entry name" value="TAT"/>
    <property type="match status" value="1"/>
</dbReference>
<evidence type="ECO:0000256" key="4">
    <source>
        <dbReference type="ARBA" id="ARBA00006463"/>
    </source>
</evidence>
<keyword evidence="6 10" id="KW-0964">Secreted</keyword>
<comment type="similarity">
    <text evidence="4 10">Belongs to the polysaccharide lyase 3 family.</text>
</comment>
<keyword evidence="7 10" id="KW-0732">Signal</keyword>
<evidence type="ECO:0000313" key="12">
    <source>
        <dbReference type="Proteomes" id="UP000253318"/>
    </source>
</evidence>
<dbReference type="GO" id="GO:0045490">
    <property type="term" value="P:pectin catabolic process"/>
    <property type="evidence" value="ECO:0007669"/>
    <property type="project" value="TreeGrafter"/>
</dbReference>
<accession>A0A368T0E7</accession>
<dbReference type="PANTHER" id="PTHR33407:SF9">
    <property type="entry name" value="PECTATE LYASE F-RELATED"/>
    <property type="match status" value="1"/>
</dbReference>
<dbReference type="AlphaFoldDB" id="A0A368T0E7"/>
<dbReference type="InterPro" id="IPR004898">
    <property type="entry name" value="Pectate_lyase_PlyH/PlyE-like"/>
</dbReference>
<protein>
    <recommendedName>
        <fullName evidence="5 10">Pectate lyase</fullName>
        <ecNumber evidence="5 10">4.2.2.2</ecNumber>
    </recommendedName>
</protein>
<dbReference type="InterPro" id="IPR012334">
    <property type="entry name" value="Pectin_lyas_fold"/>
</dbReference>
<evidence type="ECO:0000256" key="6">
    <source>
        <dbReference type="ARBA" id="ARBA00022525"/>
    </source>
</evidence>
<dbReference type="EC" id="4.2.2.2" evidence="5 10"/>
<feature type="signal peptide" evidence="10">
    <location>
        <begin position="1"/>
        <end position="30"/>
    </location>
</feature>
<dbReference type="RefSeq" id="WP_114400288.1">
    <property type="nucleotide sequence ID" value="NZ_QEIM01000204.1"/>
</dbReference>
<evidence type="ECO:0000256" key="8">
    <source>
        <dbReference type="ARBA" id="ARBA00022837"/>
    </source>
</evidence>
<evidence type="ECO:0000256" key="1">
    <source>
        <dbReference type="ARBA" id="ARBA00000695"/>
    </source>
</evidence>
<dbReference type="GO" id="GO:0005576">
    <property type="term" value="C:extracellular region"/>
    <property type="evidence" value="ECO:0007669"/>
    <property type="project" value="UniProtKB-SubCell"/>
</dbReference>
<evidence type="ECO:0000256" key="9">
    <source>
        <dbReference type="ARBA" id="ARBA00023239"/>
    </source>
</evidence>
<comment type="subcellular location">
    <subcellularLocation>
        <location evidence="3 10">Secreted</location>
    </subcellularLocation>
</comment>
<evidence type="ECO:0000256" key="7">
    <source>
        <dbReference type="ARBA" id="ARBA00022729"/>
    </source>
</evidence>
<dbReference type="InterPro" id="IPR011050">
    <property type="entry name" value="Pectin_lyase_fold/virulence"/>
</dbReference>
<proteinExistence type="inferred from homology"/>